<sequence length="337" mass="34215">MPRRPRNPNVLSGFLPTNGLAVHHRTGERPLTGNPGWDARILAALQQDRLPQEASVRWVGTQLAAVAGEMVEQQGVWLASGADAFWQAVILELQGTHPWVARIARPELRQLMLSLLWMRRTTKEVGNRTPLIGFLDSMEDFAPAAPGPLAAPAVSAAAAAPVPAAGVPGPVLVPAAQPAPPSASAGGRVPRAPAPARRPPAGDIPVDPALFDPHFAPAVAALPPPAPQVPAGQARPPPPAPALVPVPAPAPASVAAPVAVAVSAPRADSSYKLNGASITPAASSGSLSALKTTPASTKGSTGDKSVRRCAQVGATTLAGEGLWAGLTLLLCSGTGLP</sequence>
<reference evidence="2" key="1">
    <citation type="journal article" date="2023" name="Mol. Phylogenet. Evol.">
        <title>Genome-scale phylogeny and comparative genomics of the fungal order Sordariales.</title>
        <authorList>
            <person name="Hensen N."/>
            <person name="Bonometti L."/>
            <person name="Westerberg I."/>
            <person name="Brannstrom I.O."/>
            <person name="Guillou S."/>
            <person name="Cros-Aarteil S."/>
            <person name="Calhoun S."/>
            <person name="Haridas S."/>
            <person name="Kuo A."/>
            <person name="Mondo S."/>
            <person name="Pangilinan J."/>
            <person name="Riley R."/>
            <person name="LaButti K."/>
            <person name="Andreopoulos B."/>
            <person name="Lipzen A."/>
            <person name="Chen C."/>
            <person name="Yan M."/>
            <person name="Daum C."/>
            <person name="Ng V."/>
            <person name="Clum A."/>
            <person name="Steindorff A."/>
            <person name="Ohm R.A."/>
            <person name="Martin F."/>
            <person name="Silar P."/>
            <person name="Natvig D.O."/>
            <person name="Lalanne C."/>
            <person name="Gautier V."/>
            <person name="Ament-Velasquez S.L."/>
            <person name="Kruys A."/>
            <person name="Hutchinson M.I."/>
            <person name="Powell A.J."/>
            <person name="Barry K."/>
            <person name="Miller A.N."/>
            <person name="Grigoriev I.V."/>
            <person name="Debuchy R."/>
            <person name="Gladieux P."/>
            <person name="Hiltunen Thoren M."/>
            <person name="Johannesson H."/>
        </authorList>
    </citation>
    <scope>NUCLEOTIDE SEQUENCE</scope>
    <source>
        <strain evidence="2">PSN243</strain>
    </source>
</reference>
<evidence type="ECO:0000256" key="1">
    <source>
        <dbReference type="SAM" id="MobiDB-lite"/>
    </source>
</evidence>
<evidence type="ECO:0000313" key="2">
    <source>
        <dbReference type="EMBL" id="KAK4451334.1"/>
    </source>
</evidence>
<accession>A0AAV9GTM7</accession>
<evidence type="ECO:0000313" key="3">
    <source>
        <dbReference type="Proteomes" id="UP001321760"/>
    </source>
</evidence>
<dbReference type="Proteomes" id="UP001321760">
    <property type="component" value="Unassembled WGS sequence"/>
</dbReference>
<dbReference type="AlphaFoldDB" id="A0AAV9GTM7"/>
<proteinExistence type="predicted"/>
<comment type="caution">
    <text evidence="2">The sequence shown here is derived from an EMBL/GenBank/DDBJ whole genome shotgun (WGS) entry which is preliminary data.</text>
</comment>
<feature type="region of interest" description="Disordered" evidence="1">
    <location>
        <begin position="221"/>
        <end position="242"/>
    </location>
</feature>
<gene>
    <name evidence="2" type="ORF">QBC34DRAFT_458175</name>
</gene>
<protein>
    <submittedName>
        <fullName evidence="2">Uncharacterized protein</fullName>
    </submittedName>
</protein>
<feature type="region of interest" description="Disordered" evidence="1">
    <location>
        <begin position="282"/>
        <end position="305"/>
    </location>
</feature>
<feature type="region of interest" description="Disordered" evidence="1">
    <location>
        <begin position="177"/>
        <end position="203"/>
    </location>
</feature>
<reference evidence="2" key="2">
    <citation type="submission" date="2023-05" db="EMBL/GenBank/DDBJ databases">
        <authorList>
            <consortium name="Lawrence Berkeley National Laboratory"/>
            <person name="Steindorff A."/>
            <person name="Hensen N."/>
            <person name="Bonometti L."/>
            <person name="Westerberg I."/>
            <person name="Brannstrom I.O."/>
            <person name="Guillou S."/>
            <person name="Cros-Aarteil S."/>
            <person name="Calhoun S."/>
            <person name="Haridas S."/>
            <person name="Kuo A."/>
            <person name="Mondo S."/>
            <person name="Pangilinan J."/>
            <person name="Riley R."/>
            <person name="Labutti K."/>
            <person name="Andreopoulos B."/>
            <person name="Lipzen A."/>
            <person name="Chen C."/>
            <person name="Yanf M."/>
            <person name="Daum C."/>
            <person name="Ng V."/>
            <person name="Clum A."/>
            <person name="Ohm R."/>
            <person name="Martin F."/>
            <person name="Silar P."/>
            <person name="Natvig D."/>
            <person name="Lalanne C."/>
            <person name="Gautier V."/>
            <person name="Ament-Velasquez S.L."/>
            <person name="Kruys A."/>
            <person name="Hutchinson M.I."/>
            <person name="Powell A.J."/>
            <person name="Barry K."/>
            <person name="Miller A.N."/>
            <person name="Grigoriev I.V."/>
            <person name="Debuchy R."/>
            <person name="Gladieux P."/>
            <person name="Thoren M.H."/>
            <person name="Johannesson H."/>
        </authorList>
    </citation>
    <scope>NUCLEOTIDE SEQUENCE</scope>
    <source>
        <strain evidence="2">PSN243</strain>
    </source>
</reference>
<feature type="compositionally biased region" description="Low complexity" evidence="1">
    <location>
        <begin position="177"/>
        <end position="191"/>
    </location>
</feature>
<name>A0AAV9GTM7_9PEZI</name>
<dbReference type="EMBL" id="MU865928">
    <property type="protein sequence ID" value="KAK4451334.1"/>
    <property type="molecule type" value="Genomic_DNA"/>
</dbReference>
<feature type="compositionally biased region" description="Polar residues" evidence="1">
    <location>
        <begin position="282"/>
        <end position="303"/>
    </location>
</feature>
<keyword evidence="3" id="KW-1185">Reference proteome</keyword>
<organism evidence="2 3">
    <name type="scientific">Podospora aff. communis PSN243</name>
    <dbReference type="NCBI Taxonomy" id="3040156"/>
    <lineage>
        <taxon>Eukaryota</taxon>
        <taxon>Fungi</taxon>
        <taxon>Dikarya</taxon>
        <taxon>Ascomycota</taxon>
        <taxon>Pezizomycotina</taxon>
        <taxon>Sordariomycetes</taxon>
        <taxon>Sordariomycetidae</taxon>
        <taxon>Sordariales</taxon>
        <taxon>Podosporaceae</taxon>
        <taxon>Podospora</taxon>
    </lineage>
</organism>